<name>A0A381C3Y3_9ENTR</name>
<dbReference type="EMBL" id="UIGI01000001">
    <property type="protein sequence ID" value="SUW62079.1"/>
    <property type="molecule type" value="Genomic_DNA"/>
</dbReference>
<sequence>METQFQPIIFTEYYPSRLAKTGICFTFLPHKVRIKNYARPYRSVSSAGTFTAQDRRLYLNKGF</sequence>
<dbReference type="AlphaFoldDB" id="A0A381C3Y3"/>
<protein>
    <submittedName>
        <fullName evidence="1">Uncharacterized protein</fullName>
    </submittedName>
</protein>
<dbReference type="Proteomes" id="UP000255528">
    <property type="component" value="Unassembled WGS sequence"/>
</dbReference>
<accession>A0A381C3Y3</accession>
<evidence type="ECO:0000313" key="1">
    <source>
        <dbReference type="EMBL" id="SUW62079.1"/>
    </source>
</evidence>
<evidence type="ECO:0000313" key="2">
    <source>
        <dbReference type="Proteomes" id="UP000255528"/>
    </source>
</evidence>
<gene>
    <name evidence="1" type="ORF">NCTC12119_00493</name>
</gene>
<reference evidence="1 2" key="1">
    <citation type="submission" date="2018-06" db="EMBL/GenBank/DDBJ databases">
        <authorList>
            <consortium name="Pathogen Informatics"/>
            <person name="Doyle S."/>
        </authorList>
    </citation>
    <scope>NUCLEOTIDE SEQUENCE [LARGE SCALE GENOMIC DNA]</scope>
    <source>
        <strain evidence="1 2">NCTC12119</strain>
    </source>
</reference>
<organism evidence="1 2">
    <name type="scientific">Buttiauxella agrestis</name>
    <dbReference type="NCBI Taxonomy" id="82977"/>
    <lineage>
        <taxon>Bacteria</taxon>
        <taxon>Pseudomonadati</taxon>
        <taxon>Pseudomonadota</taxon>
        <taxon>Gammaproteobacteria</taxon>
        <taxon>Enterobacterales</taxon>
        <taxon>Enterobacteriaceae</taxon>
        <taxon>Buttiauxella</taxon>
    </lineage>
</organism>
<proteinExistence type="predicted"/>